<dbReference type="UniPathway" id="UPA00796">
    <property type="reaction ID" value="UER00771"/>
</dbReference>
<keyword evidence="10" id="KW-0333">Golgi apparatus</keyword>
<dbReference type="GO" id="GO:0042732">
    <property type="term" value="P:D-xylose metabolic process"/>
    <property type="evidence" value="ECO:0000318"/>
    <property type="project" value="GO_Central"/>
</dbReference>
<keyword evidence="7" id="KW-0210">Decarboxylase</keyword>
<dbReference type="Proteomes" id="UP000008810">
    <property type="component" value="Chromosome 1"/>
</dbReference>
<dbReference type="Gene3D" id="3.40.50.720">
    <property type="entry name" value="NAD(P)-binding Rossmann-like Domain"/>
    <property type="match status" value="2"/>
</dbReference>
<evidence type="ECO:0000256" key="3">
    <source>
        <dbReference type="ARBA" id="ARBA00005100"/>
    </source>
</evidence>
<organism evidence="16">
    <name type="scientific">Brachypodium distachyon</name>
    <name type="common">Purple false brome</name>
    <name type="synonym">Trachynia distachya</name>
    <dbReference type="NCBI Taxonomy" id="15368"/>
    <lineage>
        <taxon>Eukaryota</taxon>
        <taxon>Viridiplantae</taxon>
        <taxon>Streptophyta</taxon>
        <taxon>Embryophyta</taxon>
        <taxon>Tracheophyta</taxon>
        <taxon>Spermatophyta</taxon>
        <taxon>Magnoliopsida</taxon>
        <taxon>Liliopsida</taxon>
        <taxon>Poales</taxon>
        <taxon>Poaceae</taxon>
        <taxon>BOP clade</taxon>
        <taxon>Pooideae</taxon>
        <taxon>Stipodae</taxon>
        <taxon>Brachypodieae</taxon>
        <taxon>Brachypodium</taxon>
    </lineage>
</organism>
<dbReference type="OrthoDB" id="331544at2759"/>
<evidence type="ECO:0000256" key="5">
    <source>
        <dbReference type="ARBA" id="ARBA00012290"/>
    </source>
</evidence>
<dbReference type="FunFam" id="3.40.50.720:FF:000044">
    <property type="entry name" value="UDP-glucuronic acid decarboxylase 1"/>
    <property type="match status" value="1"/>
</dbReference>
<evidence type="ECO:0000256" key="9">
    <source>
        <dbReference type="ARBA" id="ARBA00023027"/>
    </source>
</evidence>
<evidence type="ECO:0000256" key="13">
    <source>
        <dbReference type="ARBA" id="ARBA00025005"/>
    </source>
</evidence>
<reference evidence="16 17" key="1">
    <citation type="journal article" date="2010" name="Nature">
        <title>Genome sequencing and analysis of the model grass Brachypodium distachyon.</title>
        <authorList>
            <consortium name="International Brachypodium Initiative"/>
        </authorList>
    </citation>
    <scope>NUCLEOTIDE SEQUENCE [LARGE SCALE GENOMIC DNA]</scope>
    <source>
        <strain evidence="16 17">Bd21</strain>
    </source>
</reference>
<gene>
    <name evidence="16" type="ORF">BRADI_1g66227v3</name>
</gene>
<dbReference type="HOGENOM" id="CLU_007383_2_0_1"/>
<dbReference type="GO" id="GO:0070403">
    <property type="term" value="F:NAD+ binding"/>
    <property type="evidence" value="ECO:0000318"/>
    <property type="project" value="GO_Central"/>
</dbReference>
<comment type="similarity">
    <text evidence="4">Belongs to the NAD(P)-dependent epimerase/dehydratase family. UDP-glucuronic acid decarboxylase subfamily.</text>
</comment>
<dbReference type="Pfam" id="PF16363">
    <property type="entry name" value="GDP_Man_Dehyd"/>
    <property type="match status" value="1"/>
</dbReference>
<dbReference type="OMA" id="TADDPQM"/>
<evidence type="ECO:0000259" key="15">
    <source>
        <dbReference type="Pfam" id="PF16363"/>
    </source>
</evidence>
<feature type="domain" description="NAD(P)-binding" evidence="15">
    <location>
        <begin position="109"/>
        <end position="403"/>
    </location>
</feature>
<keyword evidence="8 14" id="KW-1133">Transmembrane helix</keyword>
<dbReference type="GO" id="GO:0033320">
    <property type="term" value="P:UDP-D-xylose biosynthetic process"/>
    <property type="evidence" value="ECO:0007669"/>
    <property type="project" value="UniProtKB-UniPathway"/>
</dbReference>
<comment type="function">
    <text evidence="13">Catalyzes the NAD-dependent decarboxylation of UDP-glucuronic acid to UDP-xylose. Necessary for the biosynthesis of the core tetrasaccharide in glycosaminoglycan biosynthesis.</text>
</comment>
<keyword evidence="12" id="KW-0456">Lyase</keyword>
<dbReference type="GO" id="GO:0032580">
    <property type="term" value="C:Golgi cisterna membrane"/>
    <property type="evidence" value="ECO:0007669"/>
    <property type="project" value="UniProtKB-SubCell"/>
</dbReference>
<dbReference type="EMBL" id="CM000880">
    <property type="protein sequence ID" value="KQK22278.1"/>
    <property type="molecule type" value="Genomic_DNA"/>
</dbReference>
<evidence type="ECO:0000256" key="12">
    <source>
        <dbReference type="ARBA" id="ARBA00023239"/>
    </source>
</evidence>
<evidence type="ECO:0000256" key="4">
    <source>
        <dbReference type="ARBA" id="ARBA00007505"/>
    </source>
</evidence>
<dbReference type="Gramene" id="KQK22278">
    <property type="protein sequence ID" value="KQK22278"/>
    <property type="gene ID" value="BRADI_1g66227v3"/>
</dbReference>
<dbReference type="EC" id="4.1.1.35" evidence="5"/>
<evidence type="ECO:0000256" key="8">
    <source>
        <dbReference type="ARBA" id="ARBA00022989"/>
    </source>
</evidence>
<sequence>MKQLQRQSSLSKQHRPHHRTSLSRSLASYLLREQRLLFVLFGFLLASSFFLLYPSLTPHPNNPLASSSSAARASAVSAVVARKPRVSNAVAAARRLPVGVRKRALRVVVTGGAGFVGSHLVDKLLARGDSVIVVDNFFTGRKENVARHLGNPRFELIRHDVVEPILLEVDQIYHLACPASPVHYKFNPIKTIKTNVMGTLNMLGLAKRVGARFLLTSTSEVYGDPLEHPQKESYWGHVNPIGVRSCYDEGKRTAETLTMDYHRGAGVEVRIARIFNTYGPRMCLDDGRVISNFVAQALRKQPMTVYGDGKQTRSFQYVSDLVDGLVTLMESKYVGPFNLGNPGEFTMLELAELVKETIDPSASVEFKPNTADDPHMRKPDISKAKSLLNWEPKVSLKQGLPRMVSDFQKRILDEK</sequence>
<evidence type="ECO:0000256" key="7">
    <source>
        <dbReference type="ARBA" id="ARBA00022793"/>
    </source>
</evidence>
<dbReference type="InterPro" id="IPR036291">
    <property type="entry name" value="NAD(P)-bd_dom_sf"/>
</dbReference>
<name>I1H6U0_BRADI</name>
<keyword evidence="11 14" id="KW-0472">Membrane</keyword>
<evidence type="ECO:0000256" key="10">
    <source>
        <dbReference type="ARBA" id="ARBA00023034"/>
    </source>
</evidence>
<reference evidence="16" key="2">
    <citation type="submission" date="2017-06" db="EMBL/GenBank/DDBJ databases">
        <title>WGS assembly of Brachypodium distachyon.</title>
        <authorList>
            <consortium name="The International Brachypodium Initiative"/>
            <person name="Lucas S."/>
            <person name="Harmon-Smith M."/>
            <person name="Lail K."/>
            <person name="Tice H."/>
            <person name="Grimwood J."/>
            <person name="Bruce D."/>
            <person name="Barry K."/>
            <person name="Shu S."/>
            <person name="Lindquist E."/>
            <person name="Wang M."/>
            <person name="Pitluck S."/>
            <person name="Vogel J.P."/>
            <person name="Garvin D.F."/>
            <person name="Mockler T.C."/>
            <person name="Schmutz J."/>
            <person name="Rokhsar D."/>
            <person name="Bevan M.W."/>
        </authorList>
    </citation>
    <scope>NUCLEOTIDE SEQUENCE</scope>
    <source>
        <strain evidence="16">Bd21</strain>
    </source>
</reference>
<comment type="pathway">
    <text evidence="3">Nucleotide-sugar biosynthesis; UDP-alpha-D-xylose biosynthesis; UDP-alpha-D-xylose from UDP-alpha-D-glucuronate: step 1/1.</text>
</comment>
<evidence type="ECO:0000256" key="14">
    <source>
        <dbReference type="SAM" id="Phobius"/>
    </source>
</evidence>
<dbReference type="AlphaFoldDB" id="I1H6U0"/>
<evidence type="ECO:0000256" key="11">
    <source>
        <dbReference type="ARBA" id="ARBA00023136"/>
    </source>
</evidence>
<keyword evidence="6 14" id="KW-0812">Transmembrane</keyword>
<dbReference type="CDD" id="cd05230">
    <property type="entry name" value="UGD_SDR_e"/>
    <property type="match status" value="1"/>
</dbReference>
<evidence type="ECO:0000313" key="18">
    <source>
        <dbReference type="Proteomes" id="UP000008810"/>
    </source>
</evidence>
<keyword evidence="18" id="KW-1185">Reference proteome</keyword>
<dbReference type="GO" id="GO:0048040">
    <property type="term" value="F:UDP-glucuronate decarboxylase activity"/>
    <property type="evidence" value="ECO:0000318"/>
    <property type="project" value="GO_Central"/>
</dbReference>
<accession>I1H6U0</accession>
<evidence type="ECO:0000256" key="6">
    <source>
        <dbReference type="ARBA" id="ARBA00022692"/>
    </source>
</evidence>
<dbReference type="EnsemblPlants" id="KQK22278">
    <property type="protein sequence ID" value="KQK22278"/>
    <property type="gene ID" value="BRADI_1g66227v3"/>
</dbReference>
<dbReference type="InParanoid" id="I1H6U0"/>
<dbReference type="GO" id="GO:0005737">
    <property type="term" value="C:cytoplasm"/>
    <property type="evidence" value="ECO:0000318"/>
    <property type="project" value="GO_Central"/>
</dbReference>
<dbReference type="InterPro" id="IPR044516">
    <property type="entry name" value="UXS-like"/>
</dbReference>
<proteinExistence type="inferred from homology"/>
<comment type="cofactor">
    <cofactor evidence="1">
        <name>NAD(+)</name>
        <dbReference type="ChEBI" id="CHEBI:57540"/>
    </cofactor>
</comment>
<comment type="subcellular location">
    <subcellularLocation>
        <location evidence="2">Golgi apparatus</location>
        <location evidence="2">Golgi stack membrane</location>
        <topology evidence="2">Single-pass type II membrane protein</topology>
    </subcellularLocation>
</comment>
<dbReference type="eggNOG" id="KOG1429">
    <property type="taxonomic scope" value="Eukaryota"/>
</dbReference>
<protein>
    <recommendedName>
        <fullName evidence="5">UDP-glucuronate decarboxylase</fullName>
        <ecNumber evidence="5">4.1.1.35</ecNumber>
    </recommendedName>
</protein>
<dbReference type="STRING" id="15368.I1H6U0"/>
<dbReference type="FunFam" id="3.40.50.720:FF:000073">
    <property type="entry name" value="UDP-glucuronic acid decarboxylase 2"/>
    <property type="match status" value="1"/>
</dbReference>
<evidence type="ECO:0000256" key="2">
    <source>
        <dbReference type="ARBA" id="ARBA00004447"/>
    </source>
</evidence>
<evidence type="ECO:0000313" key="17">
    <source>
        <dbReference type="EnsemblPlants" id="KQK22278"/>
    </source>
</evidence>
<evidence type="ECO:0000256" key="1">
    <source>
        <dbReference type="ARBA" id="ARBA00001911"/>
    </source>
</evidence>
<dbReference type="PANTHER" id="PTHR43078">
    <property type="entry name" value="UDP-GLUCURONIC ACID DECARBOXYLASE-RELATED"/>
    <property type="match status" value="1"/>
</dbReference>
<dbReference type="FunCoup" id="I1H6U0">
    <property type="interactions" value="2570"/>
</dbReference>
<reference evidence="17" key="3">
    <citation type="submission" date="2018-08" db="UniProtKB">
        <authorList>
            <consortium name="EnsemblPlants"/>
        </authorList>
    </citation>
    <scope>IDENTIFICATION</scope>
    <source>
        <strain evidence="17">cv. Bd21</strain>
    </source>
</reference>
<dbReference type="SUPFAM" id="SSF51735">
    <property type="entry name" value="NAD(P)-binding Rossmann-fold domains"/>
    <property type="match status" value="1"/>
</dbReference>
<evidence type="ECO:0000313" key="16">
    <source>
        <dbReference type="EMBL" id="KQK22278.1"/>
    </source>
</evidence>
<dbReference type="InterPro" id="IPR016040">
    <property type="entry name" value="NAD(P)-bd_dom"/>
</dbReference>
<feature type="transmembrane region" description="Helical" evidence="14">
    <location>
        <begin position="36"/>
        <end position="56"/>
    </location>
</feature>
<dbReference type="PANTHER" id="PTHR43078:SF51">
    <property type="entry name" value="UDP-GLUCURONATE DECARBOXYLASE"/>
    <property type="match status" value="1"/>
</dbReference>
<keyword evidence="9" id="KW-0520">NAD</keyword>